<accession>A0ABR7ARV1</accession>
<feature type="domain" description="SnoaL-like" evidence="2">
    <location>
        <begin position="38"/>
        <end position="145"/>
    </location>
</feature>
<reference evidence="3 4" key="1">
    <citation type="submission" date="2020-08" db="EMBL/GenBank/DDBJ databases">
        <title>Putative novel bacterial strains isolated from necrotic wheat leaf tissues caused by Xanthomonas translucens.</title>
        <authorList>
            <person name="Tambong J.T."/>
        </authorList>
    </citation>
    <scope>NUCLEOTIDE SEQUENCE [LARGE SCALE GENOMIC DNA]</scope>
    <source>
        <strain evidence="4">DOAB 1063</strain>
    </source>
</reference>
<gene>
    <name evidence="3" type="ORF">H8S47_15980</name>
</gene>
<evidence type="ECO:0000313" key="3">
    <source>
        <dbReference type="EMBL" id="MBC3943175.1"/>
    </source>
</evidence>
<dbReference type="SUPFAM" id="SSF54427">
    <property type="entry name" value="NTF2-like"/>
    <property type="match status" value="1"/>
</dbReference>
<dbReference type="Gene3D" id="3.10.450.50">
    <property type="match status" value="1"/>
</dbReference>
<feature type="signal peptide" evidence="1">
    <location>
        <begin position="1"/>
        <end position="23"/>
    </location>
</feature>
<dbReference type="Pfam" id="PF13474">
    <property type="entry name" value="SnoaL_3"/>
    <property type="match status" value="1"/>
</dbReference>
<dbReference type="InterPro" id="IPR037401">
    <property type="entry name" value="SnoaL-like"/>
</dbReference>
<evidence type="ECO:0000313" key="4">
    <source>
        <dbReference type="Proteomes" id="UP000597613"/>
    </source>
</evidence>
<sequence>MRVSLGIAAAILCGALVSAPVAAQSGETDAQKLGQRAEAFVQVRNQFDQAAMIAMMAPEYQEVSPVGEVDSRDRVIGFYAADKKSAAPPMTITETVARPAGTIGVVTMRIAYTMPGKDGQTQTRALRAGFVARRIKGDWQFVSLQFTPIRR</sequence>
<dbReference type="Proteomes" id="UP000597613">
    <property type="component" value="Unassembled WGS sequence"/>
</dbReference>
<protein>
    <submittedName>
        <fullName evidence="3">Nuclear transport factor 2 family protein</fullName>
    </submittedName>
</protein>
<name>A0ABR7ARV1_9SPHN</name>
<feature type="chain" id="PRO_5045911035" evidence="1">
    <location>
        <begin position="24"/>
        <end position="151"/>
    </location>
</feature>
<keyword evidence="4" id="KW-1185">Reference proteome</keyword>
<keyword evidence="1" id="KW-0732">Signal</keyword>
<comment type="caution">
    <text evidence="3">The sequence shown here is derived from an EMBL/GenBank/DDBJ whole genome shotgun (WGS) entry which is preliminary data.</text>
</comment>
<evidence type="ECO:0000256" key="1">
    <source>
        <dbReference type="SAM" id="SignalP"/>
    </source>
</evidence>
<dbReference type="RefSeq" id="WP_268933092.1">
    <property type="nucleotide sequence ID" value="NZ_CP162536.1"/>
</dbReference>
<organism evidence="3 4">
    <name type="scientific">Sphingomonas albertensis</name>
    <dbReference type="NCBI Taxonomy" id="2762591"/>
    <lineage>
        <taxon>Bacteria</taxon>
        <taxon>Pseudomonadati</taxon>
        <taxon>Pseudomonadota</taxon>
        <taxon>Alphaproteobacteria</taxon>
        <taxon>Sphingomonadales</taxon>
        <taxon>Sphingomonadaceae</taxon>
        <taxon>Sphingomonas</taxon>
    </lineage>
</organism>
<proteinExistence type="predicted"/>
<dbReference type="EMBL" id="JACONT010000043">
    <property type="protein sequence ID" value="MBC3943175.1"/>
    <property type="molecule type" value="Genomic_DNA"/>
</dbReference>
<dbReference type="InterPro" id="IPR032710">
    <property type="entry name" value="NTF2-like_dom_sf"/>
</dbReference>
<evidence type="ECO:0000259" key="2">
    <source>
        <dbReference type="Pfam" id="PF13474"/>
    </source>
</evidence>